<dbReference type="InterPro" id="IPR001077">
    <property type="entry name" value="COMT_C"/>
</dbReference>
<dbReference type="Gene3D" id="3.40.50.150">
    <property type="entry name" value="Vaccinia Virus protein VP39"/>
    <property type="match status" value="1"/>
</dbReference>
<feature type="compositionally biased region" description="Acidic residues" evidence="4">
    <location>
        <begin position="449"/>
        <end position="461"/>
    </location>
</feature>
<organism evidence="6 7">
    <name type="scientific">Saxophila tyrrhenica</name>
    <dbReference type="NCBI Taxonomy" id="1690608"/>
    <lineage>
        <taxon>Eukaryota</taxon>
        <taxon>Fungi</taxon>
        <taxon>Dikarya</taxon>
        <taxon>Ascomycota</taxon>
        <taxon>Pezizomycotina</taxon>
        <taxon>Dothideomycetes</taxon>
        <taxon>Dothideomycetidae</taxon>
        <taxon>Mycosphaerellales</taxon>
        <taxon>Extremaceae</taxon>
        <taxon>Saxophila</taxon>
    </lineage>
</organism>
<evidence type="ECO:0000256" key="4">
    <source>
        <dbReference type="SAM" id="MobiDB-lite"/>
    </source>
</evidence>
<dbReference type="Gene3D" id="1.10.10.10">
    <property type="entry name" value="Winged helix-like DNA-binding domain superfamily/Winged helix DNA-binding domain"/>
    <property type="match status" value="1"/>
</dbReference>
<accession>A0AAV9P8B7</accession>
<dbReference type="PANTHER" id="PTHR43712">
    <property type="entry name" value="PUTATIVE (AFU_ORTHOLOGUE AFUA_4G14580)-RELATED"/>
    <property type="match status" value="1"/>
</dbReference>
<dbReference type="SUPFAM" id="SSF53335">
    <property type="entry name" value="S-adenosyl-L-methionine-dependent methyltransferases"/>
    <property type="match status" value="1"/>
</dbReference>
<feature type="compositionally biased region" description="Basic and acidic residues" evidence="4">
    <location>
        <begin position="492"/>
        <end position="504"/>
    </location>
</feature>
<sequence length="556" mass="60570">MGQGSRLTELSASIAYNTAVLEGYLTSNNVPPPSFDADGPPMLMYPPHIEAARAAVEEATLELNELARGPARLLMGGSELQAAKAVISKFDIASIVPPVGTISYEDLASKTGINQGALEAILRLAICHRIFTEPIPGRVAHSAASKHLLSPFMAIASQVFADDFLMNSAYIPQALVEHPQANEPTRAAAAVANGCSGQRSFYEVLQDYPERAKNFHGLMAIFQRLPGLEWDYLASGFDWTSLPDGSLCVDVGGGHGEAAVAVASKFAHLKWMVQDTESGFEGRPVRPDGLAVDYMEHDFFTPQPAATKGAAVFFMRWILHNWPDAYCHGILQALIPSLRKDARILIMEQLMPEPGSISIVQERGMRSLDVGQLALGNGRERNLEQWKRLFAETDEQGRFQLRGVSEPEGSQLAIFEVVWEGEDADGEGLDGEDARVGDVNAEGVHDEGFEGDDITSEDANGEDIKGEDVKGRGTKGEDIKGEDIKDEDIEGEDFKGEDVRREDPIEGAPKGEVAECEGRELEGVEVEEPEGKGMKGGDLIRRAYHRWLLTRPVPCM</sequence>
<dbReference type="GO" id="GO:0032259">
    <property type="term" value="P:methylation"/>
    <property type="evidence" value="ECO:0007669"/>
    <property type="project" value="UniProtKB-KW"/>
</dbReference>
<evidence type="ECO:0000256" key="3">
    <source>
        <dbReference type="ARBA" id="ARBA00022691"/>
    </source>
</evidence>
<dbReference type="Pfam" id="PF00891">
    <property type="entry name" value="Methyltransf_2"/>
    <property type="match status" value="1"/>
</dbReference>
<dbReference type="InterPro" id="IPR036388">
    <property type="entry name" value="WH-like_DNA-bd_sf"/>
</dbReference>
<feature type="region of interest" description="Disordered" evidence="4">
    <location>
        <begin position="443"/>
        <end position="511"/>
    </location>
</feature>
<dbReference type="EMBL" id="JAVRRT010000008">
    <property type="protein sequence ID" value="KAK5169331.1"/>
    <property type="molecule type" value="Genomic_DNA"/>
</dbReference>
<protein>
    <recommendedName>
        <fullName evidence="5">O-methyltransferase C-terminal domain-containing protein</fullName>
    </recommendedName>
</protein>
<proteinExistence type="predicted"/>
<name>A0AAV9P8B7_9PEZI</name>
<dbReference type="GO" id="GO:0008171">
    <property type="term" value="F:O-methyltransferase activity"/>
    <property type="evidence" value="ECO:0007669"/>
    <property type="project" value="InterPro"/>
</dbReference>
<keyword evidence="7" id="KW-1185">Reference proteome</keyword>
<feature type="domain" description="O-methyltransferase C-terminal" evidence="5">
    <location>
        <begin position="246"/>
        <end position="392"/>
    </location>
</feature>
<evidence type="ECO:0000313" key="7">
    <source>
        <dbReference type="Proteomes" id="UP001337655"/>
    </source>
</evidence>
<evidence type="ECO:0000313" key="6">
    <source>
        <dbReference type="EMBL" id="KAK5169331.1"/>
    </source>
</evidence>
<dbReference type="GeneID" id="89926648"/>
<dbReference type="Proteomes" id="UP001337655">
    <property type="component" value="Unassembled WGS sequence"/>
</dbReference>
<keyword evidence="2" id="KW-0808">Transferase</keyword>
<dbReference type="InterPro" id="IPR036390">
    <property type="entry name" value="WH_DNA-bd_sf"/>
</dbReference>
<dbReference type="InterPro" id="IPR029063">
    <property type="entry name" value="SAM-dependent_MTases_sf"/>
</dbReference>
<dbReference type="PROSITE" id="PS51683">
    <property type="entry name" value="SAM_OMT_II"/>
    <property type="match status" value="1"/>
</dbReference>
<dbReference type="PANTHER" id="PTHR43712:SF16">
    <property type="entry name" value="O-METHYLTRANSFERASE ELCB"/>
    <property type="match status" value="1"/>
</dbReference>
<reference evidence="6 7" key="1">
    <citation type="submission" date="2023-08" db="EMBL/GenBank/DDBJ databases">
        <title>Black Yeasts Isolated from many extreme environments.</title>
        <authorList>
            <person name="Coleine C."/>
            <person name="Stajich J.E."/>
            <person name="Selbmann L."/>
        </authorList>
    </citation>
    <scope>NUCLEOTIDE SEQUENCE [LARGE SCALE GENOMIC DNA]</scope>
    <source>
        <strain evidence="6 7">CCFEE 5935</strain>
    </source>
</reference>
<dbReference type="AlphaFoldDB" id="A0AAV9P8B7"/>
<dbReference type="InterPro" id="IPR016461">
    <property type="entry name" value="COMT-like"/>
</dbReference>
<dbReference type="SUPFAM" id="SSF46785">
    <property type="entry name" value="Winged helix' DNA-binding domain"/>
    <property type="match status" value="1"/>
</dbReference>
<gene>
    <name evidence="6" type="ORF">LTR77_005306</name>
</gene>
<keyword evidence="1" id="KW-0489">Methyltransferase</keyword>
<comment type="caution">
    <text evidence="6">The sequence shown here is derived from an EMBL/GenBank/DDBJ whole genome shotgun (WGS) entry which is preliminary data.</text>
</comment>
<dbReference type="RefSeq" id="XP_064658677.1">
    <property type="nucleotide sequence ID" value="XM_064802552.1"/>
</dbReference>
<evidence type="ECO:0000259" key="5">
    <source>
        <dbReference type="Pfam" id="PF00891"/>
    </source>
</evidence>
<keyword evidence="3" id="KW-0949">S-adenosyl-L-methionine</keyword>
<evidence type="ECO:0000256" key="2">
    <source>
        <dbReference type="ARBA" id="ARBA00022679"/>
    </source>
</evidence>
<evidence type="ECO:0000256" key="1">
    <source>
        <dbReference type="ARBA" id="ARBA00022603"/>
    </source>
</evidence>
<feature type="compositionally biased region" description="Basic and acidic residues" evidence="4">
    <location>
        <begin position="462"/>
        <end position="483"/>
    </location>
</feature>